<evidence type="ECO:0000313" key="3">
    <source>
        <dbReference type="Proteomes" id="UP000470875"/>
    </source>
</evidence>
<keyword evidence="1" id="KW-0812">Transmembrane</keyword>
<feature type="transmembrane region" description="Helical" evidence="1">
    <location>
        <begin position="6"/>
        <end position="26"/>
    </location>
</feature>
<proteinExistence type="predicted"/>
<comment type="caution">
    <text evidence="2">The sequence shown here is derived from an EMBL/GenBank/DDBJ whole genome shotgun (WGS) entry which is preliminary data.</text>
</comment>
<accession>A0A6N7VP69</accession>
<keyword evidence="1" id="KW-1133">Transmembrane helix</keyword>
<keyword evidence="3" id="KW-1185">Reference proteome</keyword>
<organism evidence="2 3">
    <name type="scientific">Scrofimicrobium canadense</name>
    <dbReference type="NCBI Taxonomy" id="2652290"/>
    <lineage>
        <taxon>Bacteria</taxon>
        <taxon>Bacillati</taxon>
        <taxon>Actinomycetota</taxon>
        <taxon>Actinomycetes</taxon>
        <taxon>Actinomycetales</taxon>
        <taxon>Actinomycetaceae</taxon>
        <taxon>Scrofimicrobium</taxon>
    </lineage>
</organism>
<dbReference type="RefSeq" id="WP_154543016.1">
    <property type="nucleotide sequence ID" value="NZ_VULO01000002.1"/>
</dbReference>
<dbReference type="Proteomes" id="UP000470875">
    <property type="component" value="Unassembled WGS sequence"/>
</dbReference>
<gene>
    <name evidence="2" type="ORF">FYJ24_01710</name>
</gene>
<reference evidence="2 3" key="1">
    <citation type="submission" date="2019-08" db="EMBL/GenBank/DDBJ databases">
        <title>In-depth cultivation of the pig gut microbiome towards novel bacterial diversity and tailored functional studies.</title>
        <authorList>
            <person name="Wylensek D."/>
            <person name="Hitch T.C.A."/>
            <person name="Clavel T."/>
        </authorList>
    </citation>
    <scope>NUCLEOTIDE SEQUENCE [LARGE SCALE GENOMIC DNA]</scope>
    <source>
        <strain evidence="2 3">WB03_NA08</strain>
    </source>
</reference>
<name>A0A6N7VP69_9ACTO</name>
<keyword evidence="1" id="KW-0472">Membrane</keyword>
<sequence>MAWWIWLLLVLLLAAIVFFVYYLWSLARRLDRLHRRVLQGMLRVDRALVRRASDALQLADSGLLPPEVAAELRRAAREALLSAELVDDGTERSIDSRYACETHLTHVIGRIVPEFSGKLRSDPFGSQLLEGLSASGYRVHVTRSLVNQDVAQVRDFRARPICRVFHLAGRAALPDFVEFDDEN</sequence>
<dbReference type="EMBL" id="VULO01000002">
    <property type="protein sequence ID" value="MSS83497.1"/>
    <property type="molecule type" value="Genomic_DNA"/>
</dbReference>
<dbReference type="AlphaFoldDB" id="A0A6N7VP69"/>
<evidence type="ECO:0000256" key="1">
    <source>
        <dbReference type="SAM" id="Phobius"/>
    </source>
</evidence>
<protein>
    <submittedName>
        <fullName evidence="2">Uncharacterized protein</fullName>
    </submittedName>
</protein>
<evidence type="ECO:0000313" key="2">
    <source>
        <dbReference type="EMBL" id="MSS83497.1"/>
    </source>
</evidence>